<feature type="compositionally biased region" description="Polar residues" evidence="1">
    <location>
        <begin position="400"/>
        <end position="431"/>
    </location>
</feature>
<feature type="region of interest" description="Disordered" evidence="1">
    <location>
        <begin position="1"/>
        <end position="20"/>
    </location>
</feature>
<dbReference type="Proteomes" id="UP001295444">
    <property type="component" value="Chromosome 06"/>
</dbReference>
<name>A0AAD1SMQ2_PELCU</name>
<keyword evidence="3" id="KW-1185">Reference proteome</keyword>
<dbReference type="AlphaFoldDB" id="A0AAD1SMQ2"/>
<gene>
    <name evidence="2" type="ORF">PECUL_23A038411</name>
</gene>
<feature type="compositionally biased region" description="Polar residues" evidence="1">
    <location>
        <begin position="1"/>
        <end position="12"/>
    </location>
</feature>
<reference evidence="2" key="1">
    <citation type="submission" date="2022-03" db="EMBL/GenBank/DDBJ databases">
        <authorList>
            <person name="Alioto T."/>
            <person name="Alioto T."/>
            <person name="Gomez Garrido J."/>
        </authorList>
    </citation>
    <scope>NUCLEOTIDE SEQUENCE</scope>
</reference>
<protein>
    <submittedName>
        <fullName evidence="2">Uncharacterized protein</fullName>
    </submittedName>
</protein>
<sequence length="466" mass="51766">MKPHSRCTTNPNMKEEPAPLGLTSIIPPPMPRSQTQHDTDEHFTLLTPELNNPIRPTPTLYLPPHIWGENCSKIVPQSTFGTRTRSTSQIHIQIENKLLLSIHLNTPATVGKANGSQIRIYFDSLLDIQDAVMKIFGSTKLKIVIPESQDSSLSLKCKEVSDGAEARLKNPCLLTASVNRHNEDVGDTNDHSKLVTPIKKKVSEARMIIPVLGVYKLTNPPTAANTPLRHKGRVKPRLEMISSAERSTGSTSSTYKKMKLGNDFEIMKMDESLRSPEEKAEIVLDTQPVSRMEPNVLLSLSGSFLTEQKHDLGRKKPRCEKAKFSVSEELVCNQGVGSIVFKPHSSSSVSERRQFLKQPVKATQKLHPKAEGHKYPNQNPRSDCVSYNVERSAEIKKYGNEQSLQPETSVKNSNCSRTNGLSRIDAQNASLLKSIGKDSDKKEASQLHGSKQSGLPPVQSEKEKFK</sequence>
<feature type="compositionally biased region" description="Basic and acidic residues" evidence="1">
    <location>
        <begin position="435"/>
        <end position="445"/>
    </location>
</feature>
<evidence type="ECO:0000256" key="1">
    <source>
        <dbReference type="SAM" id="MobiDB-lite"/>
    </source>
</evidence>
<evidence type="ECO:0000313" key="3">
    <source>
        <dbReference type="Proteomes" id="UP001295444"/>
    </source>
</evidence>
<dbReference type="EMBL" id="OW240917">
    <property type="protein sequence ID" value="CAH2303202.1"/>
    <property type="molecule type" value="Genomic_DNA"/>
</dbReference>
<accession>A0AAD1SMQ2</accession>
<feature type="region of interest" description="Disordered" evidence="1">
    <location>
        <begin position="348"/>
        <end position="384"/>
    </location>
</feature>
<feature type="region of interest" description="Disordered" evidence="1">
    <location>
        <begin position="397"/>
        <end position="466"/>
    </location>
</feature>
<evidence type="ECO:0000313" key="2">
    <source>
        <dbReference type="EMBL" id="CAH2303202.1"/>
    </source>
</evidence>
<proteinExistence type="predicted"/>
<organism evidence="2 3">
    <name type="scientific">Pelobates cultripes</name>
    <name type="common">Western spadefoot toad</name>
    <dbReference type="NCBI Taxonomy" id="61616"/>
    <lineage>
        <taxon>Eukaryota</taxon>
        <taxon>Metazoa</taxon>
        <taxon>Chordata</taxon>
        <taxon>Craniata</taxon>
        <taxon>Vertebrata</taxon>
        <taxon>Euteleostomi</taxon>
        <taxon>Amphibia</taxon>
        <taxon>Batrachia</taxon>
        <taxon>Anura</taxon>
        <taxon>Pelobatoidea</taxon>
        <taxon>Pelobatidae</taxon>
        <taxon>Pelobates</taxon>
    </lineage>
</organism>